<dbReference type="InterPro" id="IPR036390">
    <property type="entry name" value="WH_DNA-bd_sf"/>
</dbReference>
<comment type="cofactor">
    <cofactor evidence="1">
        <name>pyridoxal 5'-phosphate</name>
        <dbReference type="ChEBI" id="CHEBI:597326"/>
    </cofactor>
</comment>
<dbReference type="GO" id="GO:0008483">
    <property type="term" value="F:transaminase activity"/>
    <property type="evidence" value="ECO:0007669"/>
    <property type="project" value="UniProtKB-KW"/>
</dbReference>
<dbReference type="PANTHER" id="PTHR46577">
    <property type="entry name" value="HTH-TYPE TRANSCRIPTIONAL REGULATORY PROTEIN GABR"/>
    <property type="match status" value="1"/>
</dbReference>
<dbReference type="InterPro" id="IPR004839">
    <property type="entry name" value="Aminotransferase_I/II_large"/>
</dbReference>
<reference evidence="9 10" key="1">
    <citation type="submission" date="2020-09" db="EMBL/GenBank/DDBJ databases">
        <title>Paenibacillus sp. CAU 1523 isolated from sand of Haeundae Beach.</title>
        <authorList>
            <person name="Kim W."/>
        </authorList>
    </citation>
    <scope>NUCLEOTIDE SEQUENCE [LARGE SCALE GENOMIC DNA]</scope>
    <source>
        <strain evidence="9 10">CAU 1523</strain>
    </source>
</reference>
<organism evidence="9 10">
    <name type="scientific">Paenibacillus arenosi</name>
    <dbReference type="NCBI Taxonomy" id="2774142"/>
    <lineage>
        <taxon>Bacteria</taxon>
        <taxon>Bacillati</taxon>
        <taxon>Bacillota</taxon>
        <taxon>Bacilli</taxon>
        <taxon>Bacillales</taxon>
        <taxon>Paenibacillaceae</taxon>
        <taxon>Paenibacillus</taxon>
    </lineage>
</organism>
<dbReference type="CDD" id="cd07377">
    <property type="entry name" value="WHTH_GntR"/>
    <property type="match status" value="1"/>
</dbReference>
<keyword evidence="3 9" id="KW-0808">Transferase</keyword>
<keyword evidence="7" id="KW-0804">Transcription</keyword>
<feature type="domain" description="HTH gntR-type" evidence="8">
    <location>
        <begin position="1"/>
        <end position="69"/>
    </location>
</feature>
<protein>
    <submittedName>
        <fullName evidence="9">PLP-dependent aminotransferase family protein</fullName>
    </submittedName>
</protein>
<dbReference type="Pfam" id="PF00155">
    <property type="entry name" value="Aminotran_1_2"/>
    <property type="match status" value="1"/>
</dbReference>
<dbReference type="SMART" id="SM00345">
    <property type="entry name" value="HTH_GNTR"/>
    <property type="match status" value="1"/>
</dbReference>
<evidence type="ECO:0000256" key="6">
    <source>
        <dbReference type="ARBA" id="ARBA00023125"/>
    </source>
</evidence>
<evidence type="ECO:0000256" key="2">
    <source>
        <dbReference type="ARBA" id="ARBA00005384"/>
    </source>
</evidence>
<dbReference type="SUPFAM" id="SSF46785">
    <property type="entry name" value="Winged helix' DNA-binding domain"/>
    <property type="match status" value="1"/>
</dbReference>
<name>A0ABR9B028_9BACL</name>
<dbReference type="InterPro" id="IPR036388">
    <property type="entry name" value="WH-like_DNA-bd_sf"/>
</dbReference>
<accession>A0ABR9B028</accession>
<dbReference type="PROSITE" id="PS50949">
    <property type="entry name" value="HTH_GNTR"/>
    <property type="match status" value="1"/>
</dbReference>
<dbReference type="InterPro" id="IPR015424">
    <property type="entry name" value="PyrdxlP-dep_Trfase"/>
</dbReference>
<keyword evidence="4" id="KW-0663">Pyridoxal phosphate</keyword>
<dbReference type="Proteomes" id="UP000634529">
    <property type="component" value="Unassembled WGS sequence"/>
</dbReference>
<gene>
    <name evidence="9" type="ORF">IFO66_13460</name>
</gene>
<dbReference type="EMBL" id="JACYTN010000010">
    <property type="protein sequence ID" value="MBD8499298.1"/>
    <property type="molecule type" value="Genomic_DNA"/>
</dbReference>
<keyword evidence="6" id="KW-0238">DNA-binding</keyword>
<evidence type="ECO:0000256" key="3">
    <source>
        <dbReference type="ARBA" id="ARBA00022576"/>
    </source>
</evidence>
<dbReference type="InterPro" id="IPR000524">
    <property type="entry name" value="Tscrpt_reg_HTH_GntR"/>
</dbReference>
<evidence type="ECO:0000313" key="9">
    <source>
        <dbReference type="EMBL" id="MBD8499298.1"/>
    </source>
</evidence>
<dbReference type="InterPro" id="IPR015421">
    <property type="entry name" value="PyrdxlP-dep_Trfase_major"/>
</dbReference>
<dbReference type="Gene3D" id="1.10.10.10">
    <property type="entry name" value="Winged helix-like DNA-binding domain superfamily/Winged helix DNA-binding domain"/>
    <property type="match status" value="1"/>
</dbReference>
<evidence type="ECO:0000256" key="7">
    <source>
        <dbReference type="ARBA" id="ARBA00023163"/>
    </source>
</evidence>
<comment type="caution">
    <text evidence="9">The sequence shown here is derived from an EMBL/GenBank/DDBJ whole genome shotgun (WGS) entry which is preliminary data.</text>
</comment>
<evidence type="ECO:0000256" key="1">
    <source>
        <dbReference type="ARBA" id="ARBA00001933"/>
    </source>
</evidence>
<dbReference type="Gene3D" id="3.40.640.10">
    <property type="entry name" value="Type I PLP-dependent aspartate aminotransferase-like (Major domain)"/>
    <property type="match status" value="1"/>
</dbReference>
<evidence type="ECO:0000313" key="10">
    <source>
        <dbReference type="Proteomes" id="UP000634529"/>
    </source>
</evidence>
<dbReference type="Pfam" id="PF00392">
    <property type="entry name" value="GntR"/>
    <property type="match status" value="1"/>
</dbReference>
<keyword evidence="10" id="KW-1185">Reference proteome</keyword>
<dbReference type="RefSeq" id="WP_192025646.1">
    <property type="nucleotide sequence ID" value="NZ_JACYTN010000010.1"/>
</dbReference>
<keyword evidence="3 9" id="KW-0032">Aminotransferase</keyword>
<dbReference type="PANTHER" id="PTHR46577:SF1">
    <property type="entry name" value="HTH-TYPE TRANSCRIPTIONAL REGULATORY PROTEIN GABR"/>
    <property type="match status" value="1"/>
</dbReference>
<evidence type="ECO:0000256" key="5">
    <source>
        <dbReference type="ARBA" id="ARBA00023015"/>
    </source>
</evidence>
<dbReference type="CDD" id="cd00609">
    <property type="entry name" value="AAT_like"/>
    <property type="match status" value="1"/>
</dbReference>
<evidence type="ECO:0000259" key="8">
    <source>
        <dbReference type="PROSITE" id="PS50949"/>
    </source>
</evidence>
<comment type="similarity">
    <text evidence="2">In the C-terminal section; belongs to the class-I pyridoxal-phosphate-dependent aminotransferase family.</text>
</comment>
<sequence>MKKYQAITADIESKIREGHYKSGQKLPSVRQAMQMYHCSQSTITQAYTELEQRHVIYTIPQSGYYVVDRFGSDQTNRGSFNDGNGIDFSSASPDLHLFPYRDFQHCMNKAIDTHKYNLFTYGHPQGLCSLKQALVSLLADDQVFARTEQIIVTSGIHQALEIAAKMSFPNQRSTILVEQPSYDLYLRYLEREGIPVRGVARTAQGIDWQALEEAFSSGEIKFFYTMSRCQNPLGTSYRTEERRKLAKLASTYDVYIIEDDYMADLGVGRQFDPIYSYNQSSHVIYLKSFSKMIFPGLRLGVAVLPEQLVQTFQSYKSYGDTSLLSQAALEVYIRNGMYQRHKQLLSKEYSARMQALHAAVKRYNDKGLVQLSETSSSMYTQFKLPLTINMDQLIKRLATKQITVAPGNPFYLSSWLNREKFLRMSISRTSIEQMDQGIKDLMEEIQRG</sequence>
<proteinExistence type="inferred from homology"/>
<keyword evidence="5" id="KW-0805">Transcription regulation</keyword>
<evidence type="ECO:0000256" key="4">
    <source>
        <dbReference type="ARBA" id="ARBA00022898"/>
    </source>
</evidence>
<dbReference type="SUPFAM" id="SSF53383">
    <property type="entry name" value="PLP-dependent transferases"/>
    <property type="match status" value="1"/>
</dbReference>
<dbReference type="InterPro" id="IPR051446">
    <property type="entry name" value="HTH_trans_reg/aminotransferase"/>
</dbReference>